<protein>
    <submittedName>
        <fullName evidence="3">Endonuclease</fullName>
    </submittedName>
</protein>
<dbReference type="InterPro" id="IPR007346">
    <property type="entry name" value="Endonuclease-I"/>
</dbReference>
<dbReference type="PROSITE" id="PS51257">
    <property type="entry name" value="PROKAR_LIPOPROTEIN"/>
    <property type="match status" value="1"/>
</dbReference>
<name>A0A9D1GRR6_9MOLU</name>
<dbReference type="InterPro" id="IPR044925">
    <property type="entry name" value="His-Me_finger_sf"/>
</dbReference>
<dbReference type="PANTHER" id="PTHR33607">
    <property type="entry name" value="ENDONUCLEASE-1"/>
    <property type="match status" value="1"/>
</dbReference>
<sequence>MKKSFWIVWIVLFLGLCSCKKNNSNEIILSFDEAYYQPLNGPLDQTFKEKLHTLLEQTHTHQGTYAEVWEILKKADADSNQTDHIVCLYTGQSIPIANQDQGLSGNYLWNREHLWPKAKGFKSEKMPAHNDCHHLHASEKNINQARSNLDFGNVSDPSQSDAFGNRWNQLYFEPRDEVKGDIARSLFYMVVRYDGDSCDRCELDLELVDGVTDTSMITSGEVGRLGDLSTLIRWHYEDPVDDAERRRNEVVFSYQKNRNPFIDHEEFVAYLYPTLAAPYLSDTIR</sequence>
<reference evidence="3" key="1">
    <citation type="submission" date="2020-10" db="EMBL/GenBank/DDBJ databases">
        <authorList>
            <person name="Gilroy R."/>
        </authorList>
    </citation>
    <scope>NUCLEOTIDE SEQUENCE</scope>
    <source>
        <strain evidence="3">ChiW17-6978</strain>
    </source>
</reference>
<keyword evidence="2" id="KW-0378">Hydrolase</keyword>
<dbReference type="GO" id="GO:0004519">
    <property type="term" value="F:endonuclease activity"/>
    <property type="evidence" value="ECO:0007669"/>
    <property type="project" value="UniProtKB-KW"/>
</dbReference>
<proteinExistence type="predicted"/>
<dbReference type="AlphaFoldDB" id="A0A9D1GRR6"/>
<evidence type="ECO:0000256" key="2">
    <source>
        <dbReference type="ARBA" id="ARBA00022801"/>
    </source>
</evidence>
<accession>A0A9D1GRR6</accession>
<dbReference type="SUPFAM" id="SSF54060">
    <property type="entry name" value="His-Me finger endonucleases"/>
    <property type="match status" value="1"/>
</dbReference>
<organism evidence="3 4">
    <name type="scientific">Candidatus Pelethenecus faecipullorum</name>
    <dbReference type="NCBI Taxonomy" id="2840900"/>
    <lineage>
        <taxon>Bacteria</taxon>
        <taxon>Bacillati</taxon>
        <taxon>Mycoplasmatota</taxon>
        <taxon>Mollicutes</taxon>
        <taxon>Candidatus Pelethenecus</taxon>
    </lineage>
</organism>
<dbReference type="GO" id="GO:0016787">
    <property type="term" value="F:hydrolase activity"/>
    <property type="evidence" value="ECO:0007669"/>
    <property type="project" value="UniProtKB-KW"/>
</dbReference>
<keyword evidence="1" id="KW-0540">Nuclease</keyword>
<comment type="caution">
    <text evidence="3">The sequence shown here is derived from an EMBL/GenBank/DDBJ whole genome shotgun (WGS) entry which is preliminary data.</text>
</comment>
<dbReference type="Proteomes" id="UP000886758">
    <property type="component" value="Unassembled WGS sequence"/>
</dbReference>
<evidence type="ECO:0000256" key="1">
    <source>
        <dbReference type="ARBA" id="ARBA00022722"/>
    </source>
</evidence>
<evidence type="ECO:0000313" key="3">
    <source>
        <dbReference type="EMBL" id="HIT49761.1"/>
    </source>
</evidence>
<keyword evidence="3" id="KW-0255">Endonuclease</keyword>
<reference evidence="3" key="2">
    <citation type="journal article" date="2021" name="PeerJ">
        <title>Extensive microbial diversity within the chicken gut microbiome revealed by metagenomics and culture.</title>
        <authorList>
            <person name="Gilroy R."/>
            <person name="Ravi A."/>
            <person name="Getino M."/>
            <person name="Pursley I."/>
            <person name="Horton D.L."/>
            <person name="Alikhan N.F."/>
            <person name="Baker D."/>
            <person name="Gharbi K."/>
            <person name="Hall N."/>
            <person name="Watson M."/>
            <person name="Adriaenssens E.M."/>
            <person name="Foster-Nyarko E."/>
            <person name="Jarju S."/>
            <person name="Secka A."/>
            <person name="Antonio M."/>
            <person name="Oren A."/>
            <person name="Chaudhuri R.R."/>
            <person name="La Ragione R."/>
            <person name="Hildebrand F."/>
            <person name="Pallen M.J."/>
        </authorList>
    </citation>
    <scope>NUCLEOTIDE SEQUENCE</scope>
    <source>
        <strain evidence="3">ChiW17-6978</strain>
    </source>
</reference>
<evidence type="ECO:0000313" key="4">
    <source>
        <dbReference type="Proteomes" id="UP000886758"/>
    </source>
</evidence>
<dbReference type="PANTHER" id="PTHR33607:SF2">
    <property type="entry name" value="ENDONUCLEASE-1"/>
    <property type="match status" value="1"/>
</dbReference>
<dbReference type="EMBL" id="DVLF01000062">
    <property type="protein sequence ID" value="HIT49761.1"/>
    <property type="molecule type" value="Genomic_DNA"/>
</dbReference>
<gene>
    <name evidence="3" type="ORF">IAD46_01910</name>
</gene>
<dbReference type="Pfam" id="PF04231">
    <property type="entry name" value="Endonuclease_1"/>
    <property type="match status" value="1"/>
</dbReference>